<feature type="compositionally biased region" description="Basic and acidic residues" evidence="1">
    <location>
        <begin position="300"/>
        <end position="311"/>
    </location>
</feature>
<reference evidence="4" key="1">
    <citation type="journal article" date="2019" name="Int. J. Syst. Evol. Microbiol.">
        <title>The Global Catalogue of Microorganisms (GCM) 10K type strain sequencing project: providing services to taxonomists for standard genome sequencing and annotation.</title>
        <authorList>
            <consortium name="The Broad Institute Genomics Platform"/>
            <consortium name="The Broad Institute Genome Sequencing Center for Infectious Disease"/>
            <person name="Wu L."/>
            <person name="Ma J."/>
        </authorList>
    </citation>
    <scope>NUCLEOTIDE SEQUENCE [LARGE SCALE GENOMIC DNA]</scope>
    <source>
        <strain evidence="4">NBRC 108730</strain>
    </source>
</reference>
<feature type="compositionally biased region" description="Basic and acidic residues" evidence="1">
    <location>
        <begin position="459"/>
        <end position="468"/>
    </location>
</feature>
<dbReference type="Proteomes" id="UP001157017">
    <property type="component" value="Unassembled WGS sequence"/>
</dbReference>
<evidence type="ECO:0000313" key="3">
    <source>
        <dbReference type="EMBL" id="GMA87917.1"/>
    </source>
</evidence>
<evidence type="ECO:0000256" key="1">
    <source>
        <dbReference type="SAM" id="MobiDB-lite"/>
    </source>
</evidence>
<gene>
    <name evidence="3" type="ORF">GCM10025868_31670</name>
</gene>
<comment type="caution">
    <text evidence="3">The sequence shown here is derived from an EMBL/GenBank/DDBJ whole genome shotgun (WGS) entry which is preliminary data.</text>
</comment>
<feature type="region of interest" description="Disordered" evidence="1">
    <location>
        <begin position="417"/>
        <end position="468"/>
    </location>
</feature>
<dbReference type="Pfam" id="PF01370">
    <property type="entry name" value="Epimerase"/>
    <property type="match status" value="1"/>
</dbReference>
<protein>
    <recommendedName>
        <fullName evidence="2">NAD-dependent epimerase/dehydratase domain-containing protein</fullName>
    </recommendedName>
</protein>
<proteinExistence type="predicted"/>
<feature type="compositionally biased region" description="Basic residues" evidence="1">
    <location>
        <begin position="327"/>
        <end position="348"/>
    </location>
</feature>
<dbReference type="InterPro" id="IPR051783">
    <property type="entry name" value="NAD(P)-dependent_oxidoreduct"/>
</dbReference>
<dbReference type="SUPFAM" id="SSF51735">
    <property type="entry name" value="NAD(P)-binding Rossmann-fold domains"/>
    <property type="match status" value="1"/>
</dbReference>
<accession>A0ABQ6JM43</accession>
<organism evidence="3 4">
    <name type="scientific">Angustibacter aerolatus</name>
    <dbReference type="NCBI Taxonomy" id="1162965"/>
    <lineage>
        <taxon>Bacteria</taxon>
        <taxon>Bacillati</taxon>
        <taxon>Actinomycetota</taxon>
        <taxon>Actinomycetes</taxon>
        <taxon>Kineosporiales</taxon>
        <taxon>Kineosporiaceae</taxon>
    </lineage>
</organism>
<dbReference type="Gene3D" id="3.40.50.720">
    <property type="entry name" value="NAD(P)-binding Rossmann-like Domain"/>
    <property type="match status" value="1"/>
</dbReference>
<dbReference type="PANTHER" id="PTHR48079:SF6">
    <property type="entry name" value="NAD(P)-BINDING DOMAIN-CONTAINING PROTEIN-RELATED"/>
    <property type="match status" value="1"/>
</dbReference>
<name>A0ABQ6JM43_9ACTN</name>
<dbReference type="EMBL" id="BSUZ01000001">
    <property type="protein sequence ID" value="GMA87917.1"/>
    <property type="molecule type" value="Genomic_DNA"/>
</dbReference>
<evidence type="ECO:0000313" key="4">
    <source>
        <dbReference type="Proteomes" id="UP001157017"/>
    </source>
</evidence>
<feature type="region of interest" description="Disordered" evidence="1">
    <location>
        <begin position="300"/>
        <end position="379"/>
    </location>
</feature>
<dbReference type="InterPro" id="IPR001509">
    <property type="entry name" value="Epimerase_deHydtase"/>
</dbReference>
<sequence>MGVRVLVTGATGNIGSALLRRLVDGGHAVTGVVRRVPPEPTGAFARAQWVRADLTDPGTQRVLTEAMAGVDAVVHLAWGFQPSHDEAYLERLGVGGTRQVLGAAADAGVRHVVHMSSVGAYAPKQDDAPVDESWPTTGVPTSRYSRHKAAAERLLDAVEAEGTIEVVTRLRPGIVGQASAGSALDRYGLPGAVPAALLRLLPVLPLDRSLTVPMVHSDDVADAVLRVLEQGAGGAFNLAAPTPVTRDHVAAALGATPVHVPAKVLRVAADLAWRAYLQPVDTGWLDLGFAVPLLDTTRARTEPGLDDDARRPRGARGGRGRHGERQQRRHPGAAPAQRRRAAGARRPVRAGQPPAVPLSRRSRPTTHQRGEATVATDEQTPLDPEALADGRVHRAGEWAVGTSRGEPFAVSRRCRHQAGRPVGGLGRRRRLPGLPVARQPVRRPQRRDGVRPARVPRLPRSDARLQAR</sequence>
<dbReference type="PANTHER" id="PTHR48079">
    <property type="entry name" value="PROTEIN YEEZ"/>
    <property type="match status" value="1"/>
</dbReference>
<keyword evidence="4" id="KW-1185">Reference proteome</keyword>
<dbReference type="InterPro" id="IPR036291">
    <property type="entry name" value="NAD(P)-bd_dom_sf"/>
</dbReference>
<feature type="domain" description="NAD-dependent epimerase/dehydratase" evidence="2">
    <location>
        <begin position="5"/>
        <end position="239"/>
    </location>
</feature>
<evidence type="ECO:0000259" key="2">
    <source>
        <dbReference type="Pfam" id="PF01370"/>
    </source>
</evidence>